<organism evidence="1 2">
    <name type="scientific">Reichenbachiella ulvae</name>
    <dbReference type="NCBI Taxonomy" id="2980104"/>
    <lineage>
        <taxon>Bacteria</taxon>
        <taxon>Pseudomonadati</taxon>
        <taxon>Bacteroidota</taxon>
        <taxon>Cytophagia</taxon>
        <taxon>Cytophagales</taxon>
        <taxon>Reichenbachiellaceae</taxon>
        <taxon>Reichenbachiella</taxon>
    </lineage>
</organism>
<accession>A0ABT3CY61</accession>
<dbReference type="RefSeq" id="WP_264139524.1">
    <property type="nucleotide sequence ID" value="NZ_JAOYOD010000001.1"/>
</dbReference>
<name>A0ABT3CY61_9BACT</name>
<evidence type="ECO:0000313" key="2">
    <source>
        <dbReference type="Proteomes" id="UP001300692"/>
    </source>
</evidence>
<dbReference type="Proteomes" id="UP001300692">
    <property type="component" value="Unassembled WGS sequence"/>
</dbReference>
<gene>
    <name evidence="1" type="ORF">N7U62_18280</name>
</gene>
<keyword evidence="2" id="KW-1185">Reference proteome</keyword>
<dbReference type="EMBL" id="JAOYOD010000001">
    <property type="protein sequence ID" value="MCV9388640.1"/>
    <property type="molecule type" value="Genomic_DNA"/>
</dbReference>
<reference evidence="1 2" key="1">
    <citation type="submission" date="2022-10" db="EMBL/GenBank/DDBJ databases">
        <title>Comparative genomics and taxonomic characterization of three novel marine species of genus Reichenbachiella exhibiting antioxidant and polysaccharide degradation activities.</title>
        <authorList>
            <person name="Muhammad N."/>
            <person name="Lee Y.-J."/>
            <person name="Ko J."/>
            <person name="Kim S.-G."/>
        </authorList>
    </citation>
    <scope>NUCLEOTIDE SEQUENCE [LARGE SCALE GENOMIC DNA]</scope>
    <source>
        <strain evidence="1 2">ABR2-5</strain>
    </source>
</reference>
<comment type="caution">
    <text evidence="1">The sequence shown here is derived from an EMBL/GenBank/DDBJ whole genome shotgun (WGS) entry which is preliminary data.</text>
</comment>
<proteinExistence type="predicted"/>
<evidence type="ECO:0008006" key="3">
    <source>
        <dbReference type="Google" id="ProtNLM"/>
    </source>
</evidence>
<sequence>MSASLRMSYHLKGKENIMNKRILLFIAFFGLAFLSMAQPRMSMKDRVMREKQNLYGKIDNLSEDQTMIIDGIYDEYAVSMEETFEEIRKTRNWDEMRTKMEALNLEKDGLMYDILNKEQYAIYAEMTEAQRKEMEERRKQSPAPNQ</sequence>
<evidence type="ECO:0000313" key="1">
    <source>
        <dbReference type="EMBL" id="MCV9388640.1"/>
    </source>
</evidence>
<protein>
    <recommendedName>
        <fullName evidence="3">LTXXQ motif family protein</fullName>
    </recommendedName>
</protein>